<evidence type="ECO:0000313" key="6">
    <source>
        <dbReference type="EMBL" id="MBM7802759.1"/>
    </source>
</evidence>
<evidence type="ECO:0000313" key="8">
    <source>
        <dbReference type="Proteomes" id="UP000746584"/>
    </source>
</evidence>
<keyword evidence="1" id="KW-0238">DNA-binding</keyword>
<dbReference type="InterPro" id="IPR036625">
    <property type="entry name" value="E3-bd_dom_sf"/>
</dbReference>
<evidence type="ECO:0000259" key="4">
    <source>
        <dbReference type="Pfam" id="PF23359"/>
    </source>
</evidence>
<dbReference type="Gene3D" id="3.30.60.230">
    <property type="entry name" value="Lsr2, dimerization domain"/>
    <property type="match status" value="1"/>
</dbReference>
<feature type="domain" description="Lsr2 dimerization" evidence="3">
    <location>
        <begin position="1"/>
        <end position="61"/>
    </location>
</feature>
<dbReference type="Pfam" id="PF23359">
    <property type="entry name" value="Lsr2_DNA-bd"/>
    <property type="match status" value="1"/>
</dbReference>
<dbReference type="InterPro" id="IPR024412">
    <property type="entry name" value="Lsr2_dim_dom"/>
</dbReference>
<dbReference type="InterPro" id="IPR042261">
    <property type="entry name" value="Lsr2-like_dimerization"/>
</dbReference>
<proteinExistence type="predicted"/>
<feature type="compositionally biased region" description="Polar residues" evidence="2">
    <location>
        <begin position="63"/>
        <end position="72"/>
    </location>
</feature>
<name>A0A8H9GDB6_9MICO</name>
<dbReference type="RefSeq" id="WP_022902168.1">
    <property type="nucleotide sequence ID" value="NZ_BMOI01000019.1"/>
</dbReference>
<feature type="region of interest" description="Disordered" evidence="2">
    <location>
        <begin position="61"/>
        <end position="82"/>
    </location>
</feature>
<gene>
    <name evidence="5" type="ORF">GCM10009769_32540</name>
    <name evidence="6" type="ORF">JOE58_002010</name>
</gene>
<dbReference type="EMBL" id="BMOI01000019">
    <property type="protein sequence ID" value="GGL12041.1"/>
    <property type="molecule type" value="Genomic_DNA"/>
</dbReference>
<feature type="region of interest" description="Disordered" evidence="2">
    <location>
        <begin position="94"/>
        <end position="115"/>
    </location>
</feature>
<evidence type="ECO:0000259" key="3">
    <source>
        <dbReference type="Pfam" id="PF11774"/>
    </source>
</evidence>
<dbReference type="Proteomes" id="UP000746584">
    <property type="component" value="Unassembled WGS sequence"/>
</dbReference>
<dbReference type="EMBL" id="JAFBCG010000001">
    <property type="protein sequence ID" value="MBM7802759.1"/>
    <property type="molecule type" value="Genomic_DNA"/>
</dbReference>
<feature type="domain" description="Lsr2 DNA-binding" evidence="4">
    <location>
        <begin position="80"/>
        <end position="114"/>
    </location>
</feature>
<organism evidence="5 7">
    <name type="scientific">Curtobacterium luteum</name>
    <dbReference type="NCBI Taxonomy" id="33881"/>
    <lineage>
        <taxon>Bacteria</taxon>
        <taxon>Bacillati</taxon>
        <taxon>Actinomycetota</taxon>
        <taxon>Actinomycetes</taxon>
        <taxon>Micrococcales</taxon>
        <taxon>Microbacteriaceae</taxon>
        <taxon>Curtobacterium</taxon>
    </lineage>
</organism>
<protein>
    <submittedName>
        <fullName evidence="5">Protein lsr2</fullName>
    </submittedName>
</protein>
<dbReference type="InterPro" id="IPR055370">
    <property type="entry name" value="Lsr2_DNA-bd"/>
</dbReference>
<comment type="caution">
    <text evidence="5">The sequence shown here is derived from an EMBL/GenBank/DDBJ whole genome shotgun (WGS) entry which is preliminary data.</text>
</comment>
<dbReference type="GO" id="GO:0016746">
    <property type="term" value="F:acyltransferase activity"/>
    <property type="evidence" value="ECO:0007669"/>
    <property type="project" value="InterPro"/>
</dbReference>
<dbReference type="Gene3D" id="4.10.320.10">
    <property type="entry name" value="E3-binding domain"/>
    <property type="match status" value="1"/>
</dbReference>
<evidence type="ECO:0000256" key="1">
    <source>
        <dbReference type="ARBA" id="ARBA00023125"/>
    </source>
</evidence>
<sequence>MAQKVTTHLVDDLTGDTIEEGKGRTVSFSFDGNHYEIDLSVDNADALREAFSDYVAAARKVSGRQNRTSGSGSAPKRGNSEELAKIREWANANGHEVSSRGRISQAVRDAYEAAH</sequence>
<dbReference type="Proteomes" id="UP000648535">
    <property type="component" value="Unassembled WGS sequence"/>
</dbReference>
<dbReference type="Pfam" id="PF11774">
    <property type="entry name" value="Lsr2"/>
    <property type="match status" value="1"/>
</dbReference>
<dbReference type="GO" id="GO:0003677">
    <property type="term" value="F:DNA binding"/>
    <property type="evidence" value="ECO:0007669"/>
    <property type="project" value="UniProtKB-KW"/>
</dbReference>
<evidence type="ECO:0000256" key="2">
    <source>
        <dbReference type="SAM" id="MobiDB-lite"/>
    </source>
</evidence>
<evidence type="ECO:0000313" key="5">
    <source>
        <dbReference type="EMBL" id="GGL12041.1"/>
    </source>
</evidence>
<accession>A0A8H9GDB6</accession>
<evidence type="ECO:0000313" key="7">
    <source>
        <dbReference type="Proteomes" id="UP000648535"/>
    </source>
</evidence>
<reference evidence="6 8" key="3">
    <citation type="submission" date="2021-01" db="EMBL/GenBank/DDBJ databases">
        <title>Sequencing the genomes of 1000 actinobacteria strains.</title>
        <authorList>
            <person name="Klenk H.-P."/>
        </authorList>
    </citation>
    <scope>NUCLEOTIDE SEQUENCE [LARGE SCALE GENOMIC DNA]</scope>
    <source>
        <strain evidence="6 8">DSM 20542</strain>
    </source>
</reference>
<keyword evidence="8" id="KW-1185">Reference proteome</keyword>
<reference evidence="5" key="1">
    <citation type="journal article" date="2014" name="Int. J. Syst. Evol. Microbiol.">
        <title>Complete genome sequence of Corynebacterium casei LMG S-19264T (=DSM 44701T), isolated from a smear-ripened cheese.</title>
        <authorList>
            <consortium name="US DOE Joint Genome Institute (JGI-PGF)"/>
            <person name="Walter F."/>
            <person name="Albersmeier A."/>
            <person name="Kalinowski J."/>
            <person name="Ruckert C."/>
        </authorList>
    </citation>
    <scope>NUCLEOTIDE SEQUENCE</scope>
    <source>
        <strain evidence="5">JCM 1480</strain>
    </source>
</reference>
<dbReference type="AlphaFoldDB" id="A0A8H9GDB6"/>
<reference evidence="5" key="2">
    <citation type="submission" date="2020-09" db="EMBL/GenBank/DDBJ databases">
        <authorList>
            <person name="Sun Q."/>
            <person name="Ohkuma M."/>
        </authorList>
    </citation>
    <scope>NUCLEOTIDE SEQUENCE</scope>
    <source>
        <strain evidence="5">JCM 1480</strain>
    </source>
</reference>